<sequence length="203" mass="22447">MNKKKLGVTLGSLALVGAIGFGATLAYLSDTAGTLTNTFVVGDNISIELDEAKYNETGRTNEGNEYTDILPGVAFEKDPTVTVNTPTTESYVFMAMRESEQVKPTDFNKDWVFVDEVGSVKVYRYNKPVNNEMLNGEEDIDKDRKGIQLPALFNHAKLDENYDLDNETIIEDILVRAAAIQTGGLTEDQAYAQVKNFLVSFAR</sequence>
<proteinExistence type="predicted"/>
<protein>
    <submittedName>
        <fullName evidence="1">Putative ribosomally synthesized peptide with SipW-like signal peptide</fullName>
    </submittedName>
</protein>
<comment type="caution">
    <text evidence="1">The sequence shown here is derived from an EMBL/GenBank/DDBJ whole genome shotgun (WGS) entry which is preliminary data.</text>
</comment>
<gene>
    <name evidence="1" type="ORF">EDD60_10759</name>
</gene>
<evidence type="ECO:0000313" key="1">
    <source>
        <dbReference type="EMBL" id="TCW00570.1"/>
    </source>
</evidence>
<reference evidence="1 2" key="1">
    <citation type="submission" date="2019-03" db="EMBL/GenBank/DDBJ databases">
        <title>Genomic Encyclopedia of Type Strains, Phase IV (KMG-IV): sequencing the most valuable type-strain genomes for metagenomic binning, comparative biology and taxonomic classification.</title>
        <authorList>
            <person name="Goeker M."/>
        </authorList>
    </citation>
    <scope>NUCLEOTIDE SEQUENCE [LARGE SCALE GENOMIC DNA]</scope>
    <source>
        <strain evidence="1 2">DSM 29487</strain>
    </source>
</reference>
<dbReference type="RefSeq" id="WP_066448309.1">
    <property type="nucleotide sequence ID" value="NZ_DBGCPY010000120.1"/>
</dbReference>
<dbReference type="AlphaFoldDB" id="A0A4R3Z5L5"/>
<dbReference type="EMBL" id="SMCQ01000007">
    <property type="protein sequence ID" value="TCW00570.1"/>
    <property type="molecule type" value="Genomic_DNA"/>
</dbReference>
<dbReference type="GeneID" id="98915153"/>
<keyword evidence="2" id="KW-1185">Reference proteome</keyword>
<evidence type="ECO:0000313" key="2">
    <source>
        <dbReference type="Proteomes" id="UP000295515"/>
    </source>
</evidence>
<accession>A0A4R3Z5L5</accession>
<dbReference type="Proteomes" id="UP000295515">
    <property type="component" value="Unassembled WGS sequence"/>
</dbReference>
<name>A0A4R3Z5L5_9FIRM</name>
<organism evidence="1 2">
    <name type="scientific">Longibaculum muris</name>
    <dbReference type="NCBI Taxonomy" id="1796628"/>
    <lineage>
        <taxon>Bacteria</taxon>
        <taxon>Bacillati</taxon>
        <taxon>Bacillota</taxon>
        <taxon>Erysipelotrichia</taxon>
        <taxon>Erysipelotrichales</taxon>
        <taxon>Coprobacillaceae</taxon>
        <taxon>Longibaculum</taxon>
    </lineage>
</organism>